<evidence type="ECO:0000256" key="1">
    <source>
        <dbReference type="ARBA" id="ARBA00006974"/>
    </source>
</evidence>
<dbReference type="Pfam" id="PF02519">
    <property type="entry name" value="Auxin_inducible"/>
    <property type="match status" value="1"/>
</dbReference>
<dbReference type="PANTHER" id="PTHR31374:SF188">
    <property type="entry name" value="SAUR-LIKE AUXIN-RESPONSIVE FAMILY PROTEIN"/>
    <property type="match status" value="1"/>
</dbReference>
<keyword evidence="3" id="KW-1185">Reference proteome</keyword>
<reference evidence="2 3" key="1">
    <citation type="submission" date="2024-01" db="EMBL/GenBank/DDBJ databases">
        <title>The genomes of 5 underutilized Papilionoideae crops provide insights into root nodulation and disease resistance.</title>
        <authorList>
            <person name="Yuan L."/>
        </authorList>
    </citation>
    <scope>NUCLEOTIDE SEQUENCE [LARGE SCALE GENOMIC DNA]</scope>
    <source>
        <strain evidence="2">LY-2023</strain>
        <tissue evidence="2">Leaf</tissue>
    </source>
</reference>
<gene>
    <name evidence="2" type="ORF">RJT34_22533</name>
</gene>
<comment type="similarity">
    <text evidence="1">Belongs to the ARG7 family.</text>
</comment>
<organism evidence="2 3">
    <name type="scientific">Clitoria ternatea</name>
    <name type="common">Butterfly pea</name>
    <dbReference type="NCBI Taxonomy" id="43366"/>
    <lineage>
        <taxon>Eukaryota</taxon>
        <taxon>Viridiplantae</taxon>
        <taxon>Streptophyta</taxon>
        <taxon>Embryophyta</taxon>
        <taxon>Tracheophyta</taxon>
        <taxon>Spermatophyta</taxon>
        <taxon>Magnoliopsida</taxon>
        <taxon>eudicotyledons</taxon>
        <taxon>Gunneridae</taxon>
        <taxon>Pentapetalae</taxon>
        <taxon>rosids</taxon>
        <taxon>fabids</taxon>
        <taxon>Fabales</taxon>
        <taxon>Fabaceae</taxon>
        <taxon>Papilionoideae</taxon>
        <taxon>50 kb inversion clade</taxon>
        <taxon>NPAAA clade</taxon>
        <taxon>indigoferoid/millettioid clade</taxon>
        <taxon>Phaseoleae</taxon>
        <taxon>Clitoria</taxon>
    </lineage>
</organism>
<evidence type="ECO:0000313" key="3">
    <source>
        <dbReference type="Proteomes" id="UP001359559"/>
    </source>
</evidence>
<dbReference type="Proteomes" id="UP001359559">
    <property type="component" value="Unassembled WGS sequence"/>
</dbReference>
<protein>
    <submittedName>
        <fullName evidence="2">Uncharacterized protein</fullName>
    </submittedName>
</protein>
<dbReference type="AlphaFoldDB" id="A0AAN9FKX3"/>
<dbReference type="EMBL" id="JAYKXN010000006">
    <property type="protein sequence ID" value="KAK7277519.1"/>
    <property type="molecule type" value="Genomic_DNA"/>
</dbReference>
<dbReference type="PANTHER" id="PTHR31374">
    <property type="entry name" value="AUXIN-INDUCED PROTEIN-LIKE-RELATED"/>
    <property type="match status" value="1"/>
</dbReference>
<dbReference type="GO" id="GO:0009733">
    <property type="term" value="P:response to auxin"/>
    <property type="evidence" value="ECO:0007669"/>
    <property type="project" value="InterPro"/>
</dbReference>
<evidence type="ECO:0000313" key="2">
    <source>
        <dbReference type="EMBL" id="KAK7277519.1"/>
    </source>
</evidence>
<dbReference type="InterPro" id="IPR003676">
    <property type="entry name" value="SAUR_fam"/>
</dbReference>
<comment type="caution">
    <text evidence="2">The sequence shown here is derived from an EMBL/GenBank/DDBJ whole genome shotgun (WGS) entry which is preliminary data.</text>
</comment>
<proteinExistence type="inferred from homology"/>
<name>A0AAN9FKX3_CLITE</name>
<sequence>MIRSYFAEKIQKGLSVFAQRRPALNYLSEAKGLMAAEVREGCFAVLAIKGGETKRFIIGLDYLTDPAFLGLLDQAQEEFGFTHKGALAVPCQPQELQNILDARKV</sequence>
<accession>A0AAN9FKX3</accession>